<gene>
    <name evidence="1" type="ORF">VNO78_17993</name>
</gene>
<sequence>MGQKECESDPSLDQIGLHVSNMCHVVLLDKTFNLEIQTKIAKDKVFKICHLGRDHEDSRGNEVLEEVRLVEIHMGFVSNSPYDGKEVNSKA</sequence>
<reference evidence="1 2" key="1">
    <citation type="submission" date="2024-01" db="EMBL/GenBank/DDBJ databases">
        <title>The genomes of 5 underutilized Papilionoideae crops provide insights into root nodulation and disease resistanc.</title>
        <authorList>
            <person name="Jiang F."/>
        </authorList>
    </citation>
    <scope>NUCLEOTIDE SEQUENCE [LARGE SCALE GENOMIC DNA]</scope>
    <source>
        <strain evidence="1">DUOXIRENSHENG_FW03</strain>
        <tissue evidence="1">Leaves</tissue>
    </source>
</reference>
<protein>
    <submittedName>
        <fullName evidence="1">Uncharacterized protein</fullName>
    </submittedName>
</protein>
<evidence type="ECO:0000313" key="2">
    <source>
        <dbReference type="Proteomes" id="UP001386955"/>
    </source>
</evidence>
<dbReference type="AlphaFoldDB" id="A0AAN9SNL6"/>
<proteinExistence type="predicted"/>
<keyword evidence="2" id="KW-1185">Reference proteome</keyword>
<evidence type="ECO:0000313" key="1">
    <source>
        <dbReference type="EMBL" id="KAK7396833.1"/>
    </source>
</evidence>
<dbReference type="Proteomes" id="UP001386955">
    <property type="component" value="Unassembled WGS sequence"/>
</dbReference>
<dbReference type="EMBL" id="JAYMYS010000004">
    <property type="protein sequence ID" value="KAK7396833.1"/>
    <property type="molecule type" value="Genomic_DNA"/>
</dbReference>
<comment type="caution">
    <text evidence="1">The sequence shown here is derived from an EMBL/GenBank/DDBJ whole genome shotgun (WGS) entry which is preliminary data.</text>
</comment>
<accession>A0AAN9SNL6</accession>
<name>A0AAN9SNL6_PSOTE</name>
<organism evidence="1 2">
    <name type="scientific">Psophocarpus tetragonolobus</name>
    <name type="common">Winged bean</name>
    <name type="synonym">Dolichos tetragonolobus</name>
    <dbReference type="NCBI Taxonomy" id="3891"/>
    <lineage>
        <taxon>Eukaryota</taxon>
        <taxon>Viridiplantae</taxon>
        <taxon>Streptophyta</taxon>
        <taxon>Embryophyta</taxon>
        <taxon>Tracheophyta</taxon>
        <taxon>Spermatophyta</taxon>
        <taxon>Magnoliopsida</taxon>
        <taxon>eudicotyledons</taxon>
        <taxon>Gunneridae</taxon>
        <taxon>Pentapetalae</taxon>
        <taxon>rosids</taxon>
        <taxon>fabids</taxon>
        <taxon>Fabales</taxon>
        <taxon>Fabaceae</taxon>
        <taxon>Papilionoideae</taxon>
        <taxon>50 kb inversion clade</taxon>
        <taxon>NPAAA clade</taxon>
        <taxon>indigoferoid/millettioid clade</taxon>
        <taxon>Phaseoleae</taxon>
        <taxon>Psophocarpus</taxon>
    </lineage>
</organism>